<dbReference type="SUPFAM" id="SSF47473">
    <property type="entry name" value="EF-hand"/>
    <property type="match status" value="1"/>
</dbReference>
<dbReference type="InterPro" id="IPR002048">
    <property type="entry name" value="EF_hand_dom"/>
</dbReference>
<dbReference type="PROSITE" id="PS00018">
    <property type="entry name" value="EF_HAND_1"/>
    <property type="match status" value="1"/>
</dbReference>
<accession>A0AAD2CJ28</accession>
<name>A0AAD2CJ28_9STRA</name>
<dbReference type="PROSITE" id="PS50222">
    <property type="entry name" value="EF_HAND_2"/>
    <property type="match status" value="2"/>
</dbReference>
<feature type="domain" description="EF-hand" evidence="4">
    <location>
        <begin position="2"/>
        <end position="37"/>
    </location>
</feature>
<dbReference type="PANTHER" id="PTHR23048:SF0">
    <property type="entry name" value="CALMODULIN LIKE 3"/>
    <property type="match status" value="1"/>
</dbReference>
<dbReference type="InterPro" id="IPR050230">
    <property type="entry name" value="CALM/Myosin/TropC-like"/>
</dbReference>
<dbReference type="Pfam" id="PF13499">
    <property type="entry name" value="EF-hand_7"/>
    <property type="match status" value="1"/>
</dbReference>
<protein>
    <recommendedName>
        <fullName evidence="1">Calmodulin</fullName>
    </recommendedName>
</protein>
<dbReference type="SMART" id="SM00054">
    <property type="entry name" value="EFh"/>
    <property type="match status" value="2"/>
</dbReference>
<dbReference type="Proteomes" id="UP001295423">
    <property type="component" value="Unassembled WGS sequence"/>
</dbReference>
<proteinExistence type="predicted"/>
<evidence type="ECO:0000256" key="1">
    <source>
        <dbReference type="ARBA" id="ARBA00020786"/>
    </source>
</evidence>
<evidence type="ECO:0000313" key="6">
    <source>
        <dbReference type="Proteomes" id="UP001295423"/>
    </source>
</evidence>
<keyword evidence="6" id="KW-1185">Reference proteome</keyword>
<dbReference type="EMBL" id="CAKOGP040000347">
    <property type="protein sequence ID" value="CAJ1934634.1"/>
    <property type="molecule type" value="Genomic_DNA"/>
</dbReference>
<dbReference type="PANTHER" id="PTHR23048">
    <property type="entry name" value="MYOSIN LIGHT CHAIN 1, 3"/>
    <property type="match status" value="1"/>
</dbReference>
<dbReference type="FunFam" id="1.10.238.10:FF:000001">
    <property type="entry name" value="Calmodulin 1"/>
    <property type="match status" value="1"/>
</dbReference>
<dbReference type="Gene3D" id="1.10.238.10">
    <property type="entry name" value="EF-hand"/>
    <property type="match status" value="2"/>
</dbReference>
<evidence type="ECO:0000256" key="2">
    <source>
        <dbReference type="ARBA" id="ARBA00022737"/>
    </source>
</evidence>
<dbReference type="GO" id="GO:0005509">
    <property type="term" value="F:calcium ion binding"/>
    <property type="evidence" value="ECO:0007669"/>
    <property type="project" value="InterPro"/>
</dbReference>
<feature type="domain" description="EF-hand" evidence="4">
    <location>
        <begin position="75"/>
        <end position="110"/>
    </location>
</feature>
<keyword evidence="3" id="KW-0106">Calcium</keyword>
<evidence type="ECO:0000259" key="4">
    <source>
        <dbReference type="PROSITE" id="PS50222"/>
    </source>
</evidence>
<comment type="caution">
    <text evidence="5">The sequence shown here is derived from an EMBL/GenBank/DDBJ whole genome shotgun (WGS) entry which is preliminary data.</text>
</comment>
<organism evidence="5 6">
    <name type="scientific">Cylindrotheca closterium</name>
    <dbReference type="NCBI Taxonomy" id="2856"/>
    <lineage>
        <taxon>Eukaryota</taxon>
        <taxon>Sar</taxon>
        <taxon>Stramenopiles</taxon>
        <taxon>Ochrophyta</taxon>
        <taxon>Bacillariophyta</taxon>
        <taxon>Bacillariophyceae</taxon>
        <taxon>Bacillariophycidae</taxon>
        <taxon>Bacillariales</taxon>
        <taxon>Bacillariaceae</taxon>
        <taxon>Cylindrotheca</taxon>
    </lineage>
</organism>
<gene>
    <name evidence="5" type="ORF">CYCCA115_LOCUS3975</name>
</gene>
<dbReference type="CDD" id="cd00051">
    <property type="entry name" value="EFh"/>
    <property type="match status" value="1"/>
</dbReference>
<keyword evidence="2" id="KW-0677">Repeat</keyword>
<evidence type="ECO:0000313" key="5">
    <source>
        <dbReference type="EMBL" id="CAJ1934634.1"/>
    </source>
</evidence>
<sequence>MSTEAEWGEMFKMMDESGSGTIPAEKFPGCVRGAGLYPTEANIKEMLEKSNGASGKVTYDDYMTQMRWLANKYPIDIDQVGESFKMFDKDDNGTISKSELQHVLCGMGDRLNAEEAEEFIKEATIDKNGNIKYMDFLREVIN</sequence>
<reference evidence="5" key="1">
    <citation type="submission" date="2023-08" db="EMBL/GenBank/DDBJ databases">
        <authorList>
            <person name="Audoor S."/>
            <person name="Bilcke G."/>
        </authorList>
    </citation>
    <scope>NUCLEOTIDE SEQUENCE</scope>
</reference>
<dbReference type="InterPro" id="IPR018247">
    <property type="entry name" value="EF_Hand_1_Ca_BS"/>
</dbReference>
<dbReference type="GO" id="GO:0016460">
    <property type="term" value="C:myosin II complex"/>
    <property type="evidence" value="ECO:0007669"/>
    <property type="project" value="TreeGrafter"/>
</dbReference>
<dbReference type="InterPro" id="IPR011992">
    <property type="entry name" value="EF-hand-dom_pair"/>
</dbReference>
<dbReference type="AlphaFoldDB" id="A0AAD2CJ28"/>
<evidence type="ECO:0000256" key="3">
    <source>
        <dbReference type="ARBA" id="ARBA00022837"/>
    </source>
</evidence>